<feature type="compositionally biased region" description="Polar residues" evidence="4">
    <location>
        <begin position="789"/>
        <end position="803"/>
    </location>
</feature>
<feature type="region of interest" description="Disordered" evidence="4">
    <location>
        <begin position="1003"/>
        <end position="1023"/>
    </location>
</feature>
<dbReference type="InterPro" id="IPR008271">
    <property type="entry name" value="Ser/Thr_kinase_AS"/>
</dbReference>
<dbReference type="InterPro" id="IPR000719">
    <property type="entry name" value="Prot_kinase_dom"/>
</dbReference>
<evidence type="ECO:0000256" key="1">
    <source>
        <dbReference type="ARBA" id="ARBA00022741"/>
    </source>
</evidence>
<evidence type="ECO:0000256" key="2">
    <source>
        <dbReference type="ARBA" id="ARBA00022840"/>
    </source>
</evidence>
<feature type="region of interest" description="Disordered" evidence="4">
    <location>
        <begin position="841"/>
        <end position="896"/>
    </location>
</feature>
<feature type="binding site" evidence="3">
    <location>
        <position position="456"/>
    </location>
    <ligand>
        <name>ATP</name>
        <dbReference type="ChEBI" id="CHEBI:30616"/>
    </ligand>
</feature>
<dbReference type="Gene3D" id="1.10.533.10">
    <property type="entry name" value="Death Domain, Fas"/>
    <property type="match status" value="1"/>
</dbReference>
<feature type="domain" description="Protein kinase" evidence="5">
    <location>
        <begin position="429"/>
        <end position="723"/>
    </location>
</feature>
<proteinExistence type="predicted"/>
<accession>A0ABM0JKJ5</accession>
<keyword evidence="1 3" id="KW-0547">Nucleotide-binding</keyword>
<dbReference type="PROSITE" id="PS00107">
    <property type="entry name" value="PROTEIN_KINASE_ATP"/>
    <property type="match status" value="1"/>
</dbReference>
<dbReference type="GeneID" id="101845840"/>
<keyword evidence="6" id="KW-1185">Reference proteome</keyword>
<dbReference type="InterPro" id="IPR017441">
    <property type="entry name" value="Protein_kinase_ATP_BS"/>
</dbReference>
<feature type="region of interest" description="Disordered" evidence="4">
    <location>
        <begin position="1038"/>
        <end position="1117"/>
    </location>
</feature>
<dbReference type="PANTHER" id="PTHR27001">
    <property type="entry name" value="OS01G0253100 PROTEIN"/>
    <property type="match status" value="1"/>
</dbReference>
<feature type="compositionally biased region" description="Polar residues" evidence="4">
    <location>
        <begin position="1006"/>
        <end position="1020"/>
    </location>
</feature>
<dbReference type="Gene3D" id="1.10.510.10">
    <property type="entry name" value="Transferase(Phosphotransferase) domain 1"/>
    <property type="match status" value="1"/>
</dbReference>
<dbReference type="SUPFAM" id="SSF47986">
    <property type="entry name" value="DEATH domain"/>
    <property type="match status" value="1"/>
</dbReference>
<reference evidence="7" key="1">
    <citation type="submission" date="2025-08" db="UniProtKB">
        <authorList>
            <consortium name="RefSeq"/>
        </authorList>
    </citation>
    <scope>IDENTIFICATION</scope>
</reference>
<sequence length="1117" mass="121580">MAFNMLLDQKQANSFKTSPKQIFDEDADSCGASSMASTMISAKKLFVDLPDREMAAGIMGTQDNAKWRTSLCHIPYSVTRQLMLSLDAFQGFETLAAAVGYTSEKMQLLTLELHKSEGSPTRTLLWDLGCQNYKVRDLYEKLRLANRQREMSILENYVATEEKKSLPSASACGFSSLPRHSGSGPGTDMQSIFPYLSMQDPQSGKGFGPPGSANNFNHMSGMDKAAAVNTGMRKQYDDKVIPGTEPHALALVSGSSNGAVGGYHSGSNDSQYAMPMELPQRLGPPSETSDHLSDSSRPSLASTFHVPEMQGSSGGSVSMPSSGVEKIQQLLREESQSSSASGSGGGSSQSQRLDHTISTSSSHSQRLDSVFTGASQSQRLDSAFMSDSGRPQRADSTVSTTSSSSEADFALSVKTTFSHSDLVQATGGFSEKNLLGEGAFGTVYRGHLRHLDCAVKILKKTEEKPTDNCSQLRSELTTLLKYQHENIVTLYGYALDGPDLCLVYQYLEMGSLEDRLGLKDGTDPLSWERRMNIIVGAVTGLNFLHKFGKQPLIHGDIKSANILLDKYCEAKIGDLGQASYATKNSGGDTKGFTHFTKADTKTKQFGTQAYLPHDVIGSGRLSINIQSDIFAMGVVFLEVLSGLKAYDPDRGGGHFLAAYVIDCIQSKYDEGEWQAEFQDKRAANDMSAELFISCMKLAKKCTAQIKKARPTSEKLLESVKELYKKFCEVSRELRRQYSDVSTDSSGPTSSMQISSTDSLYQHQSCESELGVVSCGPTSSTPTPLHMSLPPQSSNVSQLQSQRSMPYRSAHSSLPYSPPMPGSSYSPHGNSVERLQQQRFQQFQSVHTEQSGKFPQTNSQLSSSSPQHFAPSDVSQSMVPPPHQRGLHHQPVGAGMGNVGPTAGPLLHQMEPQSEALQLQRMYDMQEQKKKIDSLPDLSGVTPQPNPHNSSSSVAPLGHSQTPSFDEQNVPVTSEQADSLFIDHPTDPKKLEYIRNWDGNAYKNEPDPQSYNHTGSVNVASPPSMVKGNVESVRYNTGHGCDSSTCEESVGQESPLGARRESDVDNNALGIGHGDVDSSEVDSSSSVTKKTNPFFSRYKLERETLSQENELDDDDNDT</sequence>
<feature type="compositionally biased region" description="Polar residues" evidence="4">
    <location>
        <begin position="844"/>
        <end position="877"/>
    </location>
</feature>
<evidence type="ECO:0000259" key="5">
    <source>
        <dbReference type="PROSITE" id="PS50011"/>
    </source>
</evidence>
<evidence type="ECO:0000313" key="7">
    <source>
        <dbReference type="RefSeq" id="XP_005095879.2"/>
    </source>
</evidence>
<dbReference type="PANTHER" id="PTHR27001:SF939">
    <property type="entry name" value="INTERLEUKIN 1 RECEPTOR ASSOCIATED KINASE 1"/>
    <property type="match status" value="1"/>
</dbReference>
<dbReference type="SMART" id="SM00220">
    <property type="entry name" value="S_TKc"/>
    <property type="match status" value="1"/>
</dbReference>
<dbReference type="Proteomes" id="UP000694888">
    <property type="component" value="Unplaced"/>
</dbReference>
<gene>
    <name evidence="7" type="primary">LOC101845840</name>
</gene>
<feature type="region of interest" description="Disordered" evidence="4">
    <location>
        <begin position="260"/>
        <end position="401"/>
    </location>
</feature>
<feature type="region of interest" description="Disordered" evidence="4">
    <location>
        <begin position="771"/>
        <end position="829"/>
    </location>
</feature>
<feature type="compositionally biased region" description="Polar residues" evidence="4">
    <location>
        <begin position="940"/>
        <end position="966"/>
    </location>
</feature>
<dbReference type="PROSITE" id="PS50011">
    <property type="entry name" value="PROTEIN_KINASE_DOM"/>
    <property type="match status" value="1"/>
</dbReference>
<protein>
    <submittedName>
        <fullName evidence="7">Uncharacterized protein LOC101845840</fullName>
    </submittedName>
</protein>
<dbReference type="InterPro" id="IPR011009">
    <property type="entry name" value="Kinase-like_dom_sf"/>
</dbReference>
<dbReference type="PROSITE" id="PS00108">
    <property type="entry name" value="PROTEIN_KINASE_ST"/>
    <property type="match status" value="1"/>
</dbReference>
<dbReference type="SUPFAM" id="SSF56112">
    <property type="entry name" value="Protein kinase-like (PK-like)"/>
    <property type="match status" value="1"/>
</dbReference>
<feature type="region of interest" description="Disordered" evidence="4">
    <location>
        <begin position="934"/>
        <end position="966"/>
    </location>
</feature>
<name>A0ABM0JKJ5_APLCA</name>
<dbReference type="RefSeq" id="XP_005095879.2">
    <property type="nucleotide sequence ID" value="XM_005095822.3"/>
</dbReference>
<keyword evidence="2 3" id="KW-0067">ATP-binding</keyword>
<evidence type="ECO:0000256" key="4">
    <source>
        <dbReference type="SAM" id="MobiDB-lite"/>
    </source>
</evidence>
<evidence type="ECO:0000313" key="6">
    <source>
        <dbReference type="Proteomes" id="UP000694888"/>
    </source>
</evidence>
<feature type="region of interest" description="Disordered" evidence="4">
    <location>
        <begin position="737"/>
        <end position="757"/>
    </location>
</feature>
<feature type="compositionally biased region" description="Polar residues" evidence="4">
    <location>
        <begin position="738"/>
        <end position="757"/>
    </location>
</feature>
<dbReference type="Pfam" id="PF00069">
    <property type="entry name" value="Pkinase"/>
    <property type="match status" value="1"/>
</dbReference>
<dbReference type="Gene3D" id="3.30.200.20">
    <property type="entry name" value="Phosphorylase Kinase, domain 1"/>
    <property type="match status" value="1"/>
</dbReference>
<dbReference type="InterPro" id="IPR011029">
    <property type="entry name" value="DEATH-like_dom_sf"/>
</dbReference>
<organism evidence="6 7">
    <name type="scientific">Aplysia californica</name>
    <name type="common">California sea hare</name>
    <dbReference type="NCBI Taxonomy" id="6500"/>
    <lineage>
        <taxon>Eukaryota</taxon>
        <taxon>Metazoa</taxon>
        <taxon>Spiralia</taxon>
        <taxon>Lophotrochozoa</taxon>
        <taxon>Mollusca</taxon>
        <taxon>Gastropoda</taxon>
        <taxon>Heterobranchia</taxon>
        <taxon>Euthyneura</taxon>
        <taxon>Tectipleura</taxon>
        <taxon>Aplysiida</taxon>
        <taxon>Aplysioidea</taxon>
        <taxon>Aplysiidae</taxon>
        <taxon>Aplysia</taxon>
    </lineage>
</organism>
<feature type="compositionally biased region" description="Acidic residues" evidence="4">
    <location>
        <begin position="1108"/>
        <end position="1117"/>
    </location>
</feature>
<evidence type="ECO:0000256" key="3">
    <source>
        <dbReference type="PROSITE-ProRule" id="PRU10141"/>
    </source>
</evidence>